<dbReference type="AlphaFoldDB" id="A0AAU7ASR8"/>
<dbReference type="GO" id="GO:0005524">
    <property type="term" value="F:ATP binding"/>
    <property type="evidence" value="ECO:0007669"/>
    <property type="project" value="UniProtKB-KW"/>
</dbReference>
<dbReference type="KEGG" id="parq:DSM112329_01525"/>
<dbReference type="InterPro" id="IPR027417">
    <property type="entry name" value="P-loop_NTPase"/>
</dbReference>
<keyword evidence="5" id="KW-0378">Hydrolase</keyword>
<keyword evidence="1" id="KW-0813">Transport</keyword>
<organism evidence="5">
    <name type="scientific">Paraconexibacter sp. AEG42_29</name>
    <dbReference type="NCBI Taxonomy" id="2997339"/>
    <lineage>
        <taxon>Bacteria</taxon>
        <taxon>Bacillati</taxon>
        <taxon>Actinomycetota</taxon>
        <taxon>Thermoleophilia</taxon>
        <taxon>Solirubrobacterales</taxon>
        <taxon>Paraconexibacteraceae</taxon>
        <taxon>Paraconexibacter</taxon>
    </lineage>
</organism>
<dbReference type="InterPro" id="IPR017871">
    <property type="entry name" value="ABC_transporter-like_CS"/>
</dbReference>
<evidence type="ECO:0000256" key="1">
    <source>
        <dbReference type="ARBA" id="ARBA00022448"/>
    </source>
</evidence>
<keyword evidence="3 5" id="KW-0067">ATP-binding</keyword>
<evidence type="ECO:0000259" key="4">
    <source>
        <dbReference type="PROSITE" id="PS50893"/>
    </source>
</evidence>
<name>A0AAU7ASR8_9ACTN</name>
<dbReference type="InterPro" id="IPR003439">
    <property type="entry name" value="ABC_transporter-like_ATP-bd"/>
</dbReference>
<dbReference type="InterPro" id="IPR003593">
    <property type="entry name" value="AAA+_ATPase"/>
</dbReference>
<reference evidence="5" key="1">
    <citation type="submission" date="2022-12" db="EMBL/GenBank/DDBJ databases">
        <title>Paraconexibacter alkalitolerans sp. nov. and Baekduia alba sp. nov., isolated from soil and emended description of the genera Paraconexibacter (Chun et al., 2020) and Baekduia (An et al., 2020).</title>
        <authorList>
            <person name="Vieira S."/>
            <person name="Huber K.J."/>
            <person name="Geppert A."/>
            <person name="Wolf J."/>
            <person name="Neumann-Schaal M."/>
            <person name="Muesken M."/>
            <person name="Overmann J."/>
        </authorList>
    </citation>
    <scope>NUCLEOTIDE SEQUENCE</scope>
    <source>
        <strain evidence="5">AEG42_29</strain>
    </source>
</reference>
<feature type="domain" description="ABC transporter" evidence="4">
    <location>
        <begin position="26"/>
        <end position="255"/>
    </location>
</feature>
<evidence type="ECO:0000256" key="2">
    <source>
        <dbReference type="ARBA" id="ARBA00022741"/>
    </source>
</evidence>
<dbReference type="EMBL" id="CP114014">
    <property type="protein sequence ID" value="XAY04690.1"/>
    <property type="molecule type" value="Genomic_DNA"/>
</dbReference>
<sequence>MPAKGAMSSPTRTPPASVTLEKQPAVDLDGVRRVFAAGSVVALDGVSLRVDPGAVVAVVGPSGCGKSTLLDLVCGLQAPDAGTVRSPAPAARGAATGAVLMPQGDTLLPWASALDNAALALRIAGVARPAARERARVELEALGLGQFADARPAALSGGMRQRIAVARTLLSGAGVICLDEPFGALDAITRADAQRWLTATLAREPRTVLLVTHDTEEAALLADRVVVLSARPGRVVADIPVPLPHPRVATDAAVVAVRAEVLAALEAGR</sequence>
<dbReference type="Gene3D" id="3.40.50.300">
    <property type="entry name" value="P-loop containing nucleotide triphosphate hydrolases"/>
    <property type="match status" value="1"/>
</dbReference>
<dbReference type="EC" id="3.6.3.-" evidence="5"/>
<dbReference type="SMART" id="SM00382">
    <property type="entry name" value="AAA"/>
    <property type="match status" value="1"/>
</dbReference>
<gene>
    <name evidence="5" type="primary">cmpC</name>
    <name evidence="5" type="ORF">DSM112329_01525</name>
</gene>
<dbReference type="Pfam" id="PF00005">
    <property type="entry name" value="ABC_tran"/>
    <property type="match status" value="1"/>
</dbReference>
<accession>A0AAU7ASR8</accession>
<dbReference type="InterPro" id="IPR050166">
    <property type="entry name" value="ABC_transporter_ATP-bind"/>
</dbReference>
<dbReference type="PROSITE" id="PS00211">
    <property type="entry name" value="ABC_TRANSPORTER_1"/>
    <property type="match status" value="1"/>
</dbReference>
<dbReference type="PROSITE" id="PS50893">
    <property type="entry name" value="ABC_TRANSPORTER_2"/>
    <property type="match status" value="1"/>
</dbReference>
<dbReference type="PANTHER" id="PTHR42788:SF2">
    <property type="entry name" value="ABC TRANSPORTER ATP-BINDING PROTEIN"/>
    <property type="match status" value="1"/>
</dbReference>
<evidence type="ECO:0000256" key="3">
    <source>
        <dbReference type="ARBA" id="ARBA00022840"/>
    </source>
</evidence>
<keyword evidence="2" id="KW-0547">Nucleotide-binding</keyword>
<dbReference type="SUPFAM" id="SSF52540">
    <property type="entry name" value="P-loop containing nucleoside triphosphate hydrolases"/>
    <property type="match status" value="1"/>
</dbReference>
<evidence type="ECO:0000313" key="5">
    <source>
        <dbReference type="EMBL" id="XAY04690.1"/>
    </source>
</evidence>
<proteinExistence type="predicted"/>
<dbReference type="PANTHER" id="PTHR42788">
    <property type="entry name" value="TAURINE IMPORT ATP-BINDING PROTEIN-RELATED"/>
    <property type="match status" value="1"/>
</dbReference>
<protein>
    <submittedName>
        <fullName evidence="5">Bicarbonate transport ATP-binding protein CmpC</fullName>
        <ecNumber evidence="5">3.6.3.-</ecNumber>
    </submittedName>
</protein>
<dbReference type="RefSeq" id="WP_354701218.1">
    <property type="nucleotide sequence ID" value="NZ_CP114014.1"/>
</dbReference>
<dbReference type="GO" id="GO:0016887">
    <property type="term" value="F:ATP hydrolysis activity"/>
    <property type="evidence" value="ECO:0007669"/>
    <property type="project" value="InterPro"/>
</dbReference>